<gene>
    <name evidence="2" type="ORF">D9756_005154</name>
</gene>
<organism evidence="2 3">
    <name type="scientific">Leucocoprinus leucothites</name>
    <dbReference type="NCBI Taxonomy" id="201217"/>
    <lineage>
        <taxon>Eukaryota</taxon>
        <taxon>Fungi</taxon>
        <taxon>Dikarya</taxon>
        <taxon>Basidiomycota</taxon>
        <taxon>Agaricomycotina</taxon>
        <taxon>Agaricomycetes</taxon>
        <taxon>Agaricomycetidae</taxon>
        <taxon>Agaricales</taxon>
        <taxon>Agaricineae</taxon>
        <taxon>Agaricaceae</taxon>
        <taxon>Leucocoprinus</taxon>
    </lineage>
</organism>
<dbReference type="EMBL" id="JAACJO010000003">
    <property type="protein sequence ID" value="KAF5360603.1"/>
    <property type="molecule type" value="Genomic_DNA"/>
</dbReference>
<comment type="caution">
    <text evidence="2">The sequence shown here is derived from an EMBL/GenBank/DDBJ whole genome shotgun (WGS) entry which is preliminary data.</text>
</comment>
<name>A0A8H5G926_9AGAR</name>
<accession>A0A8H5G926</accession>
<dbReference type="Proteomes" id="UP000559027">
    <property type="component" value="Unassembled WGS sequence"/>
</dbReference>
<sequence>MPRVSRHQAHPATEARSELERNEFAIWQCVRRLSPRRPAPYCRHSVPKLCTSKRSKAGQAMVNLGRWYTYCGYCGGFRWLSRRLNVNTLLLQDEELCTLIAIRESLRLTNANVTQLTPSSTPPSSPTMTISPSGFTPPSSPMTPTPQRSPNITLFFWTENFMFPKSIGIPRTSGGAFRLGDHKLTLGLLDIEQGDTYELLDIRTHDWNTVGWEQPIFPGSERELYLRRQGVTCQPSLSDVLIAHMF</sequence>
<feature type="region of interest" description="Disordered" evidence="1">
    <location>
        <begin position="114"/>
        <end position="144"/>
    </location>
</feature>
<feature type="compositionally biased region" description="Low complexity" evidence="1">
    <location>
        <begin position="126"/>
        <end position="137"/>
    </location>
</feature>
<dbReference type="AlphaFoldDB" id="A0A8H5G926"/>
<proteinExistence type="predicted"/>
<evidence type="ECO:0000256" key="1">
    <source>
        <dbReference type="SAM" id="MobiDB-lite"/>
    </source>
</evidence>
<evidence type="ECO:0000313" key="3">
    <source>
        <dbReference type="Proteomes" id="UP000559027"/>
    </source>
</evidence>
<evidence type="ECO:0000313" key="2">
    <source>
        <dbReference type="EMBL" id="KAF5360603.1"/>
    </source>
</evidence>
<reference evidence="2 3" key="1">
    <citation type="journal article" date="2020" name="ISME J.">
        <title>Uncovering the hidden diversity of litter-decomposition mechanisms in mushroom-forming fungi.</title>
        <authorList>
            <person name="Floudas D."/>
            <person name="Bentzer J."/>
            <person name="Ahren D."/>
            <person name="Johansson T."/>
            <person name="Persson P."/>
            <person name="Tunlid A."/>
        </authorList>
    </citation>
    <scope>NUCLEOTIDE SEQUENCE [LARGE SCALE GENOMIC DNA]</scope>
    <source>
        <strain evidence="2 3">CBS 146.42</strain>
    </source>
</reference>
<keyword evidence="3" id="KW-1185">Reference proteome</keyword>
<protein>
    <submittedName>
        <fullName evidence="2">Uncharacterized protein</fullName>
    </submittedName>
</protein>